<dbReference type="PROSITE" id="PS51194">
    <property type="entry name" value="HELICASE_CTER"/>
    <property type="match status" value="1"/>
</dbReference>
<dbReference type="InterPro" id="IPR032284">
    <property type="entry name" value="RecQ_Zn-bd"/>
</dbReference>
<evidence type="ECO:0000256" key="5">
    <source>
        <dbReference type="ARBA" id="ARBA00023235"/>
    </source>
</evidence>
<evidence type="ECO:0000313" key="13">
    <source>
        <dbReference type="Proteomes" id="UP000325113"/>
    </source>
</evidence>
<evidence type="ECO:0000259" key="10">
    <source>
        <dbReference type="PROSITE" id="PS51192"/>
    </source>
</evidence>
<evidence type="ECO:0000256" key="8">
    <source>
        <dbReference type="ARBA" id="ARBA00034808"/>
    </source>
</evidence>
<keyword evidence="3" id="KW-0067">ATP-binding</keyword>
<dbReference type="CDD" id="cd17920">
    <property type="entry name" value="DEXHc_RecQ"/>
    <property type="match status" value="1"/>
</dbReference>
<evidence type="ECO:0000256" key="6">
    <source>
        <dbReference type="ARBA" id="ARBA00023242"/>
    </source>
</evidence>
<evidence type="ECO:0000256" key="2">
    <source>
        <dbReference type="ARBA" id="ARBA00022741"/>
    </source>
</evidence>
<keyword evidence="5" id="KW-0413">Isomerase</keyword>
<dbReference type="PROSITE" id="PS51192">
    <property type="entry name" value="HELICASE_ATP_BIND_1"/>
    <property type="match status" value="1"/>
</dbReference>
<dbReference type="Gene3D" id="1.10.10.10">
    <property type="entry name" value="Winged helix-like DNA-binding domain superfamily/Winged helix DNA-binding domain"/>
    <property type="match status" value="1"/>
</dbReference>
<dbReference type="GO" id="GO:0000724">
    <property type="term" value="P:double-strand break repair via homologous recombination"/>
    <property type="evidence" value="ECO:0007669"/>
    <property type="project" value="TreeGrafter"/>
</dbReference>
<feature type="domain" description="Helicase ATP-binding" evidence="10">
    <location>
        <begin position="25"/>
        <end position="206"/>
    </location>
</feature>
<dbReference type="Pfam" id="PF16124">
    <property type="entry name" value="RecQ_Zn_bind"/>
    <property type="match status" value="1"/>
</dbReference>
<evidence type="ECO:0000256" key="9">
    <source>
        <dbReference type="SAM" id="MobiDB-lite"/>
    </source>
</evidence>
<dbReference type="GO" id="GO:0003677">
    <property type="term" value="F:DNA binding"/>
    <property type="evidence" value="ECO:0007669"/>
    <property type="project" value="UniProtKB-KW"/>
</dbReference>
<name>A0A5A8DA62_CAFRO</name>
<dbReference type="EC" id="5.6.2.4" evidence="8"/>
<feature type="compositionally biased region" description="Low complexity" evidence="9">
    <location>
        <begin position="399"/>
        <end position="413"/>
    </location>
</feature>
<feature type="compositionally biased region" description="Gly residues" evidence="9">
    <location>
        <begin position="758"/>
        <end position="770"/>
    </location>
</feature>
<dbReference type="Pfam" id="PF00271">
    <property type="entry name" value="Helicase_C"/>
    <property type="match status" value="1"/>
</dbReference>
<dbReference type="GO" id="GO:0005524">
    <property type="term" value="F:ATP binding"/>
    <property type="evidence" value="ECO:0007669"/>
    <property type="project" value="UniProtKB-KW"/>
</dbReference>
<comment type="caution">
    <text evidence="12">The sequence shown here is derived from an EMBL/GenBank/DDBJ whole genome shotgun (WGS) entry which is preliminary data.</text>
</comment>
<organism evidence="12 13">
    <name type="scientific">Cafeteria roenbergensis</name>
    <name type="common">Marine flagellate</name>
    <dbReference type="NCBI Taxonomy" id="33653"/>
    <lineage>
        <taxon>Eukaryota</taxon>
        <taxon>Sar</taxon>
        <taxon>Stramenopiles</taxon>
        <taxon>Bigyra</taxon>
        <taxon>Opalozoa</taxon>
        <taxon>Bicosoecida</taxon>
        <taxon>Cafeteriaceae</taxon>
        <taxon>Cafeteria</taxon>
    </lineage>
</organism>
<protein>
    <recommendedName>
        <fullName evidence="8">DNA 3'-5' helicase</fullName>
        <ecNumber evidence="8">5.6.2.4</ecNumber>
    </recommendedName>
</protein>
<dbReference type="GO" id="GO:0005694">
    <property type="term" value="C:chromosome"/>
    <property type="evidence" value="ECO:0007669"/>
    <property type="project" value="TreeGrafter"/>
</dbReference>
<dbReference type="InterPro" id="IPR027417">
    <property type="entry name" value="P-loop_NTPase"/>
</dbReference>
<dbReference type="Pfam" id="PF00270">
    <property type="entry name" value="DEAD"/>
    <property type="match status" value="1"/>
</dbReference>
<comment type="catalytic activity">
    <reaction evidence="7">
        <text>Couples ATP hydrolysis with the unwinding of duplex DNA by translocating in the 3'-5' direction.</text>
        <dbReference type="EC" id="5.6.2.4"/>
    </reaction>
</comment>
<keyword evidence="2" id="KW-0547">Nucleotide-binding</keyword>
<dbReference type="SUPFAM" id="SSF52540">
    <property type="entry name" value="P-loop containing nucleoside triphosphate hydrolases"/>
    <property type="match status" value="1"/>
</dbReference>
<keyword evidence="6" id="KW-0539">Nucleus</keyword>
<proteinExistence type="inferred from homology"/>
<gene>
    <name evidence="12" type="ORF">FNF31_03740</name>
</gene>
<dbReference type="GO" id="GO:0009378">
    <property type="term" value="F:four-way junction helicase activity"/>
    <property type="evidence" value="ECO:0007669"/>
    <property type="project" value="TreeGrafter"/>
</dbReference>
<comment type="similarity">
    <text evidence="1">Belongs to the helicase family. RecQ subfamily.</text>
</comment>
<feature type="compositionally biased region" description="Low complexity" evidence="9">
    <location>
        <begin position="724"/>
        <end position="743"/>
    </location>
</feature>
<feature type="region of interest" description="Disordered" evidence="9">
    <location>
        <begin position="724"/>
        <end position="773"/>
    </location>
</feature>
<dbReference type="SMART" id="SM00490">
    <property type="entry name" value="HELICc"/>
    <property type="match status" value="1"/>
</dbReference>
<dbReference type="Proteomes" id="UP000325113">
    <property type="component" value="Unassembled WGS sequence"/>
</dbReference>
<feature type="domain" description="Helicase C-terminal" evidence="11">
    <location>
        <begin position="259"/>
        <end position="417"/>
    </location>
</feature>
<dbReference type="InterPro" id="IPR011545">
    <property type="entry name" value="DEAD/DEAH_box_helicase_dom"/>
</dbReference>
<dbReference type="EMBL" id="VLTM01000035">
    <property type="protein sequence ID" value="KAA0161457.1"/>
    <property type="molecule type" value="Genomic_DNA"/>
</dbReference>
<accession>A0A5A8DA62</accession>
<dbReference type="AlphaFoldDB" id="A0A5A8DA62"/>
<reference evidence="12 13" key="1">
    <citation type="submission" date="2019-07" db="EMBL/GenBank/DDBJ databases">
        <title>Genomes of Cafeteria roenbergensis.</title>
        <authorList>
            <person name="Fischer M.G."/>
            <person name="Hackl T."/>
            <person name="Roman M."/>
        </authorList>
    </citation>
    <scope>NUCLEOTIDE SEQUENCE [LARGE SCALE GENOMIC DNA]</scope>
    <source>
        <strain evidence="12 13">Cflag</strain>
    </source>
</reference>
<feature type="compositionally biased region" description="Polar residues" evidence="9">
    <location>
        <begin position="803"/>
        <end position="812"/>
    </location>
</feature>
<sequence length="841" mass="88205">MMEALRVSADTFGHRGFRDPQAAIVGAALLGLDVFVLMPTGGGKSLCYQLPAVMAPPGTVSVVISPLISLIHDQVQQMRAIGVEAGCITGGMPDEQCAAVMQAMLAPPGGATVGPCMVYVTPERVVKSGRFRSVLSRLHADGRLGHFVIDESHCVSLMGHDYRHDYANLGCLRDEYPGVPIMALTATATEEVVADVTKLLRMRFDAQSRSPMALIRAARLAGGAPSPTAQPCCLFRKSFNRPNLRYSVVEKPRGRVADVVLDLMKKYPGESGIVYTLSRQQAEDMASAVCKRTGREDAAVFYHAGADDAVKQANQQAWQAGKATVMAATIAFGMGINKPDTRWVVHASLPKSLANYYQESGRAGRDGEPADCVLVWRHADFKSQERMILDPDSGRGGAEARAAGAPRRAPMRPNQLDHHARGRLASLGTMLDYARDMVKCRREHVLAHFGERFSPDQCGGTCDNCERRRKSTKIDVAPAAMAMLGIVRTCPRTLTTTQLVGAFRGALKPTAKGRAKGGGQDRMAAVMSHPSYGAGAAATFTKDELSAIVQQLLAEGCLFKEDEMNKAGYNTPRLVLGPRASAFLASPGRKWLLPVRQTGRVQATGAAESKMALRVPQRHAQALERELRAAVAEHLKAEPGGWTTTVSRQAVENCSRDVPTSEVELAACEGWGRSRARRLKELVLPIVRAYLRGNKLAPSRRVQAGGGAAAAAAAAAGGGAAGRVTAGAAAGRPGGPAPARASAWIHAGQASRAPKRGPTGGTGAGPGAGGNAAKRPAAAAAALGGGAPMAGVSAMPLGGFGGSSTAAQSPYFSKTPAAGRGSLESFATAARGAPPPLSQTE</sequence>
<dbReference type="PANTHER" id="PTHR13710:SF153">
    <property type="entry name" value="RECQ-LIKE DNA HELICASE BLM"/>
    <property type="match status" value="1"/>
</dbReference>
<dbReference type="SMART" id="SM00487">
    <property type="entry name" value="DEXDc"/>
    <property type="match status" value="1"/>
</dbReference>
<dbReference type="Gene3D" id="3.40.50.300">
    <property type="entry name" value="P-loop containing nucleotide triphosphate hydrolases"/>
    <property type="match status" value="2"/>
</dbReference>
<keyword evidence="4" id="KW-0238">DNA-binding</keyword>
<dbReference type="PANTHER" id="PTHR13710">
    <property type="entry name" value="DNA HELICASE RECQ FAMILY MEMBER"/>
    <property type="match status" value="1"/>
</dbReference>
<dbReference type="InterPro" id="IPR036388">
    <property type="entry name" value="WH-like_DNA-bd_sf"/>
</dbReference>
<dbReference type="GO" id="GO:0005737">
    <property type="term" value="C:cytoplasm"/>
    <property type="evidence" value="ECO:0007669"/>
    <property type="project" value="TreeGrafter"/>
</dbReference>
<dbReference type="InterPro" id="IPR001650">
    <property type="entry name" value="Helicase_C-like"/>
</dbReference>
<feature type="region of interest" description="Disordered" evidence="9">
    <location>
        <begin position="388"/>
        <end position="414"/>
    </location>
</feature>
<dbReference type="GO" id="GO:0043138">
    <property type="term" value="F:3'-5' DNA helicase activity"/>
    <property type="evidence" value="ECO:0007669"/>
    <property type="project" value="UniProtKB-EC"/>
</dbReference>
<dbReference type="CDD" id="cd18794">
    <property type="entry name" value="SF2_C_RecQ"/>
    <property type="match status" value="1"/>
</dbReference>
<evidence type="ECO:0000256" key="7">
    <source>
        <dbReference type="ARBA" id="ARBA00034617"/>
    </source>
</evidence>
<evidence type="ECO:0000313" key="12">
    <source>
        <dbReference type="EMBL" id="KAA0161457.1"/>
    </source>
</evidence>
<evidence type="ECO:0000256" key="3">
    <source>
        <dbReference type="ARBA" id="ARBA00022840"/>
    </source>
</evidence>
<evidence type="ECO:0000259" key="11">
    <source>
        <dbReference type="PROSITE" id="PS51194"/>
    </source>
</evidence>
<feature type="region of interest" description="Disordered" evidence="9">
    <location>
        <begin position="797"/>
        <end position="841"/>
    </location>
</feature>
<dbReference type="GO" id="GO:0005634">
    <property type="term" value="C:nucleus"/>
    <property type="evidence" value="ECO:0007669"/>
    <property type="project" value="TreeGrafter"/>
</dbReference>
<evidence type="ECO:0000256" key="4">
    <source>
        <dbReference type="ARBA" id="ARBA00023125"/>
    </source>
</evidence>
<evidence type="ECO:0000256" key="1">
    <source>
        <dbReference type="ARBA" id="ARBA00005446"/>
    </source>
</evidence>
<dbReference type="InterPro" id="IPR014001">
    <property type="entry name" value="Helicase_ATP-bd"/>
</dbReference>